<dbReference type="CDD" id="cd06222">
    <property type="entry name" value="RNase_H_like"/>
    <property type="match status" value="1"/>
</dbReference>
<dbReference type="InterPro" id="IPR050426">
    <property type="entry name" value="Glycosyltransferase_28"/>
</dbReference>
<feature type="region of interest" description="Disordered" evidence="1">
    <location>
        <begin position="591"/>
        <end position="617"/>
    </location>
</feature>
<accession>A0A6A2XT23</accession>
<dbReference type="InterPro" id="IPR002156">
    <property type="entry name" value="RNaseH_domain"/>
</dbReference>
<dbReference type="Gene3D" id="3.30.420.10">
    <property type="entry name" value="Ribonuclease H-like superfamily/Ribonuclease H"/>
    <property type="match status" value="1"/>
</dbReference>
<dbReference type="Pfam" id="PF13456">
    <property type="entry name" value="RVT_3"/>
    <property type="match status" value="1"/>
</dbReference>
<keyword evidence="5" id="KW-1185">Reference proteome</keyword>
<evidence type="ECO:0000313" key="4">
    <source>
        <dbReference type="EMBL" id="KAE8665156.1"/>
    </source>
</evidence>
<dbReference type="GO" id="GO:0003676">
    <property type="term" value="F:nucleic acid binding"/>
    <property type="evidence" value="ECO:0007669"/>
    <property type="project" value="InterPro"/>
</dbReference>
<evidence type="ECO:0000256" key="1">
    <source>
        <dbReference type="SAM" id="MobiDB-lite"/>
    </source>
</evidence>
<feature type="domain" description="Reverse transcriptase zinc-binding" evidence="3">
    <location>
        <begin position="1205"/>
        <end position="1277"/>
    </location>
</feature>
<dbReference type="InterPro" id="IPR012337">
    <property type="entry name" value="RNaseH-like_sf"/>
</dbReference>
<feature type="domain" description="RNase H type-1" evidence="2">
    <location>
        <begin position="1401"/>
        <end position="1522"/>
    </location>
</feature>
<dbReference type="EMBL" id="VEPZ02001626">
    <property type="protein sequence ID" value="KAE8665156.1"/>
    <property type="molecule type" value="Genomic_DNA"/>
</dbReference>
<dbReference type="InterPro" id="IPR044730">
    <property type="entry name" value="RNase_H-like_dom_plant"/>
</dbReference>
<dbReference type="GO" id="GO:0004523">
    <property type="term" value="F:RNA-DNA hybrid ribonuclease activity"/>
    <property type="evidence" value="ECO:0007669"/>
    <property type="project" value="InterPro"/>
</dbReference>
<evidence type="ECO:0000259" key="2">
    <source>
        <dbReference type="Pfam" id="PF13456"/>
    </source>
</evidence>
<evidence type="ECO:0000259" key="3">
    <source>
        <dbReference type="Pfam" id="PF13966"/>
    </source>
</evidence>
<dbReference type="FunFam" id="3.40.50.2000:FF:000275">
    <property type="entry name" value="Sterol 3-beta-glucosyltransferase"/>
    <property type="match status" value="1"/>
</dbReference>
<dbReference type="SUPFAM" id="SSF53756">
    <property type="entry name" value="UDP-Glycosyltransferase/glycogen phosphorylase"/>
    <property type="match status" value="1"/>
</dbReference>
<evidence type="ECO:0000313" key="5">
    <source>
        <dbReference type="Proteomes" id="UP000436088"/>
    </source>
</evidence>
<dbReference type="Gene3D" id="3.40.50.2000">
    <property type="entry name" value="Glycogen Phosphorylase B"/>
    <property type="match status" value="1"/>
</dbReference>
<dbReference type="Pfam" id="PF13966">
    <property type="entry name" value="zf-RVT"/>
    <property type="match status" value="1"/>
</dbReference>
<name>A0A6A2XT23_HIBSY</name>
<gene>
    <name evidence="4" type="ORF">F3Y22_tig00112657pilonHSYRG00015</name>
</gene>
<dbReference type="PANTHER" id="PTHR48050:SF11">
    <property type="entry name" value="GLYCOSYLTRANSFERASE"/>
    <property type="match status" value="1"/>
</dbReference>
<dbReference type="PANTHER" id="PTHR48050">
    <property type="entry name" value="STEROL 3-BETA-GLUCOSYLTRANSFERASE"/>
    <property type="match status" value="1"/>
</dbReference>
<feature type="compositionally biased region" description="Basic and acidic residues" evidence="1">
    <location>
        <begin position="594"/>
        <end position="604"/>
    </location>
</feature>
<comment type="caution">
    <text evidence="4">The sequence shown here is derived from an EMBL/GenBank/DDBJ whole genome shotgun (WGS) entry which is preliminary data.</text>
</comment>
<reference evidence="4" key="1">
    <citation type="submission" date="2019-09" db="EMBL/GenBank/DDBJ databases">
        <title>Draft genome information of white flower Hibiscus syriacus.</title>
        <authorList>
            <person name="Kim Y.-M."/>
        </authorList>
    </citation>
    <scope>NUCLEOTIDE SEQUENCE [LARGE SCALE GENOMIC DNA]</scope>
    <source>
        <strain evidence="4">YM2019G1</strain>
    </source>
</reference>
<dbReference type="InterPro" id="IPR026960">
    <property type="entry name" value="RVT-Znf"/>
</dbReference>
<organism evidence="4 5">
    <name type="scientific">Hibiscus syriacus</name>
    <name type="common">Rose of Sharon</name>
    <dbReference type="NCBI Taxonomy" id="106335"/>
    <lineage>
        <taxon>Eukaryota</taxon>
        <taxon>Viridiplantae</taxon>
        <taxon>Streptophyta</taxon>
        <taxon>Embryophyta</taxon>
        <taxon>Tracheophyta</taxon>
        <taxon>Spermatophyta</taxon>
        <taxon>Magnoliopsida</taxon>
        <taxon>eudicotyledons</taxon>
        <taxon>Gunneridae</taxon>
        <taxon>Pentapetalae</taxon>
        <taxon>rosids</taxon>
        <taxon>malvids</taxon>
        <taxon>Malvales</taxon>
        <taxon>Malvaceae</taxon>
        <taxon>Malvoideae</taxon>
        <taxon>Hibiscus</taxon>
    </lineage>
</organism>
<sequence>MEGGNDAARTRPIAVFIAFGTKGDVYPIAAIAAAFSTDLNGYDVAFITHSAHENLSSHLAKRDVTYVPVSSPPVLSSNGTDDNTGSPELEFLEQKKIITKEHRRECYSAVERLLGDDPCLEGDFIGINFFALEGWSLAELFSVRCIVLAPYVVPYSAPSFFERHFRKELPLLYKYFQEAPADKVCWKDVIHWMWPLFSENWASWRSEDLNLSPYPFTDPVTDLPTWHDRPPSPLLLYGFSKEIVECPDYWPSNTRVCGFWFVPKEWQFSCLECGQISTLLSSGYLTTDDLCPAHADLQYFLKNPLSRPPIFIGLSSIGSMGFMRNPRAFLDVVRTVLEVTCHRFILFTDGYEPLDAAVQEIAYEASSISNQRWSVLKGISLFDSRLFCFSGKRIVGTARSLIDASKLITEEKAKPKERAELPRSIRDDRSYKDALLTSSKKRRDLDNRENINDSSERGKGKKNIWDMHIPTESSSWVKRSLTGFEVKIVSWGYVWNSCVVTFKSDEEMKEAWMNKSEVLWFWFDWLAPLLNELGGGESTKNRERSYDGEYFDKVASPFEVPEVITLGSYGRSFKLKIKLSSTSSFSNFFPSISPEKDSDGRDTAIEPSEEEVDSLNSPDKVGSVRLVEDARKKVDMWINQGVSSGFVEVGRGNQFPRSSSDGKSINEGVLNLHSFGSSKMGEYAGLGIRNLDISNFSIQAQSVGSSEPVSPIKKIIPASSTVKINGLGFGSQNQYPTSSSSSGEGGFNVTRIRGDLQNRSSSLSMKSTPDGRRMIGSYKRVYRRSRERNIWLQNVQGFSTVTEGDLSKQKEKAIISRSAQSEIPEVVHFIEGDSDGSRNRRFSSRFKRSMIMDALDQVVESIKECKKVHRRAGILSIIRSTKSAMKKWSGRRNQFPGALVTALEEKIHQLEKNFQQQQFSRGRDSVAELCSLRNELWRLYKIEEHIWFQSSREKWGEIIYDPFLIKASVRDHFFEAFNDRSTLEMDDIKLNFSRISLEQSLILEKELTEEEIWEILNSCDGNKTPGPDGLNMGFFKSASQFAFIPGRQILDCSFIANEGIDFWRKKGLKGCVFKVDFRKTYDTVDWDILFKVMVKMGFRIKWCRWIRKMYYIRLGVSFGELLNLLLLKAISLGLLCGMVLGWSWHVQLRRNLCDWELDQFSDLLAIIHNITLSQVSRDGLIWKGNGEGISSVNSCVKLCYYVSEVETFWMKNIWRGLVPPRVETFMWQVVHQKLAVKSELQKRGVLEIVDCACPFCKREIESPSHLFFTCSVVWSLWNKFLNFWEVSSVFHDNTQSFLLAWDDLVSYSSIWSFIPGVVLWTIWKVRNVIVFEGGLLDQIDLFFMARFTLASWFLAKFRDVSISKDSFISDPSVADLCSSSRNSILNIVPWFPPPKGFLKLNVDANVCGDWRKSGIGGLLRDEDDIVMGSFQDATGPGPPLMELKAIKKGLIFFDSLRHQFKNRLIVETDSKLAMEWDKNLDRCPFVYVDLVKDIAATLRDMEGVIRLVARTYNIEVDGLAKAGIG</sequence>
<dbReference type="InterPro" id="IPR036397">
    <property type="entry name" value="RNaseH_sf"/>
</dbReference>
<proteinExistence type="predicted"/>
<dbReference type="Proteomes" id="UP000436088">
    <property type="component" value="Unassembled WGS sequence"/>
</dbReference>
<protein>
    <submittedName>
        <fullName evidence="4">XS domain-containing / XS zinc finger domain-containing protein-related-like protein isoform 1</fullName>
    </submittedName>
</protein>
<dbReference type="SUPFAM" id="SSF53098">
    <property type="entry name" value="Ribonuclease H-like"/>
    <property type="match status" value="1"/>
</dbReference>